<accession>A0A4P2Q9U8</accession>
<dbReference type="AlphaFoldDB" id="A0A4P2Q9U8"/>
<evidence type="ECO:0000313" key="3">
    <source>
        <dbReference type="EMBL" id="AUX26329.1"/>
    </source>
</evidence>
<protein>
    <submittedName>
        <fullName evidence="3">ATPase</fullName>
    </submittedName>
</protein>
<evidence type="ECO:0000259" key="2">
    <source>
        <dbReference type="Pfam" id="PF08327"/>
    </source>
</evidence>
<dbReference type="Proteomes" id="UP000295781">
    <property type="component" value="Chromosome"/>
</dbReference>
<reference evidence="3 4" key="1">
    <citation type="submission" date="2015-09" db="EMBL/GenBank/DDBJ databases">
        <title>Sorangium comparison.</title>
        <authorList>
            <person name="Zaburannyi N."/>
            <person name="Bunk B."/>
            <person name="Overmann J."/>
            <person name="Mueller R."/>
        </authorList>
    </citation>
    <scope>NUCLEOTIDE SEQUENCE [LARGE SCALE GENOMIC DNA]</scope>
    <source>
        <strain evidence="3 4">So ceGT47</strain>
    </source>
</reference>
<dbReference type="RefSeq" id="WP_129353876.1">
    <property type="nucleotide sequence ID" value="NZ_CP012670.1"/>
</dbReference>
<dbReference type="EMBL" id="CP012670">
    <property type="protein sequence ID" value="AUX26329.1"/>
    <property type="molecule type" value="Genomic_DNA"/>
</dbReference>
<comment type="similarity">
    <text evidence="1">Belongs to the AHA1 family.</text>
</comment>
<evidence type="ECO:0000256" key="1">
    <source>
        <dbReference type="ARBA" id="ARBA00006817"/>
    </source>
</evidence>
<dbReference type="Pfam" id="PF08327">
    <property type="entry name" value="AHSA1"/>
    <property type="match status" value="1"/>
</dbReference>
<proteinExistence type="inferred from homology"/>
<gene>
    <name evidence="3" type="ORF">SOCEGT47_068900</name>
</gene>
<organism evidence="3 4">
    <name type="scientific">Sorangium cellulosum</name>
    <name type="common">Polyangium cellulosum</name>
    <dbReference type="NCBI Taxonomy" id="56"/>
    <lineage>
        <taxon>Bacteria</taxon>
        <taxon>Pseudomonadati</taxon>
        <taxon>Myxococcota</taxon>
        <taxon>Polyangia</taxon>
        <taxon>Polyangiales</taxon>
        <taxon>Polyangiaceae</taxon>
        <taxon>Sorangium</taxon>
    </lineage>
</organism>
<sequence>MELKFQVQTKIQKPVHEVFDAVYNPKKLSGYFTTGGASGPLDEGVTVLWSFADFDGGKPFPVFVKQVIPDELIVFEWEAGEPGDDGDGKPVKTLPYNTRVEMRFEALGPSSTLLRISESGWKETEKGLQASYGNCQGWMHMSLCLKAYLEYAINLRQGSF</sequence>
<evidence type="ECO:0000313" key="4">
    <source>
        <dbReference type="Proteomes" id="UP000295781"/>
    </source>
</evidence>
<dbReference type="InterPro" id="IPR023393">
    <property type="entry name" value="START-like_dom_sf"/>
</dbReference>
<name>A0A4P2Q9U8_SORCE</name>
<dbReference type="InterPro" id="IPR013538">
    <property type="entry name" value="ASHA1/2-like_C"/>
</dbReference>
<dbReference type="OrthoDB" id="9806378at2"/>
<dbReference type="Gene3D" id="3.30.530.20">
    <property type="match status" value="1"/>
</dbReference>
<feature type="domain" description="Activator of Hsp90 ATPase homologue 1/2-like C-terminal" evidence="2">
    <location>
        <begin position="14"/>
        <end position="150"/>
    </location>
</feature>
<dbReference type="SUPFAM" id="SSF55961">
    <property type="entry name" value="Bet v1-like"/>
    <property type="match status" value="1"/>
</dbReference>